<organism evidence="8 9">
    <name type="scientific">Kalanchoe fedtschenkoi</name>
    <name type="common">Lavender scallops</name>
    <name type="synonym">South American air plant</name>
    <dbReference type="NCBI Taxonomy" id="63787"/>
    <lineage>
        <taxon>Eukaryota</taxon>
        <taxon>Viridiplantae</taxon>
        <taxon>Streptophyta</taxon>
        <taxon>Embryophyta</taxon>
        <taxon>Tracheophyta</taxon>
        <taxon>Spermatophyta</taxon>
        <taxon>Magnoliopsida</taxon>
        <taxon>eudicotyledons</taxon>
        <taxon>Gunneridae</taxon>
        <taxon>Pentapetalae</taxon>
        <taxon>Saxifragales</taxon>
        <taxon>Crassulaceae</taxon>
        <taxon>Kalanchoe</taxon>
    </lineage>
</organism>
<dbReference type="CDD" id="cd00018">
    <property type="entry name" value="AP2"/>
    <property type="match status" value="1"/>
</dbReference>
<dbReference type="PROSITE" id="PS51032">
    <property type="entry name" value="AP2_ERF"/>
    <property type="match status" value="1"/>
</dbReference>
<name>A0A7N1A773_KALFE</name>
<dbReference type="SUPFAM" id="SSF54171">
    <property type="entry name" value="DNA-binding domain"/>
    <property type="match status" value="1"/>
</dbReference>
<dbReference type="EnsemblPlants" id="Kaladp0808s0041.1.v1.1">
    <property type="protein sequence ID" value="Kaladp0808s0041.1.v1.1"/>
    <property type="gene ID" value="Kaladp0808s0041.v1.1"/>
</dbReference>
<keyword evidence="9" id="KW-1185">Reference proteome</keyword>
<accession>A0A7N1A773</accession>
<keyword evidence="2" id="KW-0805">Transcription regulation</keyword>
<evidence type="ECO:0000313" key="9">
    <source>
        <dbReference type="Proteomes" id="UP000594263"/>
    </source>
</evidence>
<dbReference type="Gene3D" id="3.30.730.10">
    <property type="entry name" value="AP2/ERF domain"/>
    <property type="match status" value="1"/>
</dbReference>
<evidence type="ECO:0000256" key="6">
    <source>
        <dbReference type="SAM" id="MobiDB-lite"/>
    </source>
</evidence>
<keyword evidence="3" id="KW-0238">DNA-binding</keyword>
<dbReference type="Gramene" id="Kaladp0808s0041.2.v1.1">
    <property type="protein sequence ID" value="Kaladp0808s0041.2.v1.1"/>
    <property type="gene ID" value="Kaladp0808s0041.v1.1"/>
</dbReference>
<dbReference type="Pfam" id="PF00847">
    <property type="entry name" value="AP2"/>
    <property type="match status" value="1"/>
</dbReference>
<dbReference type="InterPro" id="IPR044808">
    <property type="entry name" value="ERF_plant"/>
</dbReference>
<dbReference type="InterPro" id="IPR001471">
    <property type="entry name" value="AP2/ERF_dom"/>
</dbReference>
<evidence type="ECO:0000256" key="1">
    <source>
        <dbReference type="ARBA" id="ARBA00004123"/>
    </source>
</evidence>
<dbReference type="SMART" id="SM00380">
    <property type="entry name" value="AP2"/>
    <property type="match status" value="1"/>
</dbReference>
<dbReference type="EnsemblPlants" id="Kaladp0808s0041.2.v1.1">
    <property type="protein sequence ID" value="Kaladp0808s0041.2.v1.1"/>
    <property type="gene ID" value="Kaladp0808s0041.v1.1"/>
</dbReference>
<dbReference type="FunFam" id="3.30.730.10:FF:000001">
    <property type="entry name" value="Ethylene-responsive transcription factor 2"/>
    <property type="match status" value="1"/>
</dbReference>
<dbReference type="AlphaFoldDB" id="A0A7N1A773"/>
<feature type="region of interest" description="Disordered" evidence="6">
    <location>
        <begin position="158"/>
        <end position="180"/>
    </location>
</feature>
<evidence type="ECO:0000256" key="3">
    <source>
        <dbReference type="ARBA" id="ARBA00023125"/>
    </source>
</evidence>
<dbReference type="InterPro" id="IPR036955">
    <property type="entry name" value="AP2/ERF_dom_sf"/>
</dbReference>
<evidence type="ECO:0000256" key="4">
    <source>
        <dbReference type="ARBA" id="ARBA00023163"/>
    </source>
</evidence>
<evidence type="ECO:0000313" key="8">
    <source>
        <dbReference type="EnsemblPlants" id="Kaladp0808s0041.2.v1.1"/>
    </source>
</evidence>
<evidence type="ECO:0000256" key="5">
    <source>
        <dbReference type="ARBA" id="ARBA00023242"/>
    </source>
</evidence>
<dbReference type="PANTHER" id="PTHR31190:SF287">
    <property type="entry name" value="DEVELOPMENT RELATED ERF PROTEIN"/>
    <property type="match status" value="1"/>
</dbReference>
<dbReference type="GO" id="GO:0003700">
    <property type="term" value="F:DNA-binding transcription factor activity"/>
    <property type="evidence" value="ECO:0007669"/>
    <property type="project" value="InterPro"/>
</dbReference>
<feature type="domain" description="AP2/ERF" evidence="7">
    <location>
        <begin position="176"/>
        <end position="234"/>
    </location>
</feature>
<dbReference type="GO" id="GO:0003677">
    <property type="term" value="F:DNA binding"/>
    <property type="evidence" value="ECO:0007669"/>
    <property type="project" value="UniProtKB-KW"/>
</dbReference>
<reference evidence="8" key="1">
    <citation type="submission" date="2021-01" db="UniProtKB">
        <authorList>
            <consortium name="EnsemblPlants"/>
        </authorList>
    </citation>
    <scope>IDENTIFICATION</scope>
</reference>
<dbReference type="PANTHER" id="PTHR31190">
    <property type="entry name" value="DNA-BINDING DOMAIN"/>
    <property type="match status" value="1"/>
</dbReference>
<evidence type="ECO:0000259" key="7">
    <source>
        <dbReference type="PROSITE" id="PS51032"/>
    </source>
</evidence>
<dbReference type="Gramene" id="Kaladp0808s0041.1.v1.1">
    <property type="protein sequence ID" value="Kaladp0808s0041.1.v1.1"/>
    <property type="gene ID" value="Kaladp0808s0041.v1.1"/>
</dbReference>
<dbReference type="GO" id="GO:0005634">
    <property type="term" value="C:nucleus"/>
    <property type="evidence" value="ECO:0007669"/>
    <property type="project" value="UniProtKB-SubCell"/>
</dbReference>
<keyword evidence="5" id="KW-0539">Nucleus</keyword>
<dbReference type="InterPro" id="IPR016177">
    <property type="entry name" value="DNA-bd_dom_sf"/>
</dbReference>
<evidence type="ECO:0000256" key="2">
    <source>
        <dbReference type="ARBA" id="ARBA00023015"/>
    </source>
</evidence>
<comment type="subcellular location">
    <subcellularLocation>
        <location evidence="1">Nucleus</location>
    </subcellularLocation>
</comment>
<dbReference type="GO" id="GO:0009873">
    <property type="term" value="P:ethylene-activated signaling pathway"/>
    <property type="evidence" value="ECO:0007669"/>
    <property type="project" value="InterPro"/>
</dbReference>
<dbReference type="PRINTS" id="PR00367">
    <property type="entry name" value="ETHRSPELEMNT"/>
</dbReference>
<keyword evidence="4" id="KW-0804">Transcription</keyword>
<dbReference type="Proteomes" id="UP000594263">
    <property type="component" value="Unplaced"/>
</dbReference>
<proteinExistence type="predicted"/>
<feature type="compositionally biased region" description="Basic residues" evidence="6">
    <location>
        <begin position="168"/>
        <end position="180"/>
    </location>
</feature>
<sequence>MNMKLLASIQEPLLRSKSTFQPNIINQPPIYNNNLPHSTISHLTSKSHLTPFLNIQLLPLFSMAAAADFSALQLIKQHLFDGLASPLLKPEPSASQTQMAQIPDSLELDGVYTSLVSSDLGAVDLARRKPSVSSRKPALNISLPSKTEWNEYAEPTQPQLAAAASKPAPKRSDRRHYRGVRQRPWGKFAAEIRDPKRRGARVWLGTYETDVEAARAYDRAAFELRGCKAILNFPLELAQSMDKPPAVGVRRLRSEAEERPEAKKVKTEEGVDGVNEMALTPSSWTAFWDFDDNGNTKSNGMLDWPLTSPLSPHPALGYSQLIVL</sequence>
<protein>
    <recommendedName>
        <fullName evidence="7">AP2/ERF domain-containing protein</fullName>
    </recommendedName>
</protein>